<name>K2RUR7_MACPH</name>
<dbReference type="Proteomes" id="UP000007129">
    <property type="component" value="Unassembled WGS sequence"/>
</dbReference>
<comment type="caution">
    <text evidence="2">The sequence shown here is derived from an EMBL/GenBank/DDBJ whole genome shotgun (WGS) entry which is preliminary data.</text>
</comment>
<accession>K2RUR7</accession>
<dbReference type="AlphaFoldDB" id="K2RUR7"/>
<evidence type="ECO:0000313" key="3">
    <source>
        <dbReference type="Proteomes" id="UP000007129"/>
    </source>
</evidence>
<dbReference type="InParanoid" id="K2RUR7"/>
<gene>
    <name evidence="2" type="ORF">MPH_06223</name>
</gene>
<sequence length="192" mass="21524">MAQPAADNDDKRTVDAPQSRDGFAPNPPTRQETYETAETVETAELPPAAIRQTRTVGSTIRKKENAQKGFAGKVKALWAKYGPDLDLSTLLMMGKGGLPPTIAIAMYQGLFYSHLTLPVKLTYRCRRSDAWSSYRCRRPIHHARLSGRHCFCPGIRHHAKGQVHADHGVECHHHLFRVRHEPADDVLRRQGA</sequence>
<dbReference type="OrthoDB" id="4186203at2759"/>
<feature type="compositionally biased region" description="Low complexity" evidence="1">
    <location>
        <begin position="34"/>
        <end position="49"/>
    </location>
</feature>
<proteinExistence type="predicted"/>
<dbReference type="VEuPathDB" id="FungiDB:MPH_06223"/>
<dbReference type="HOGENOM" id="CLU_1415431_0_0_1"/>
<organism evidence="2 3">
    <name type="scientific">Macrophomina phaseolina (strain MS6)</name>
    <name type="common">Charcoal rot fungus</name>
    <dbReference type="NCBI Taxonomy" id="1126212"/>
    <lineage>
        <taxon>Eukaryota</taxon>
        <taxon>Fungi</taxon>
        <taxon>Dikarya</taxon>
        <taxon>Ascomycota</taxon>
        <taxon>Pezizomycotina</taxon>
        <taxon>Dothideomycetes</taxon>
        <taxon>Dothideomycetes incertae sedis</taxon>
        <taxon>Botryosphaeriales</taxon>
        <taxon>Botryosphaeriaceae</taxon>
        <taxon>Macrophomina</taxon>
    </lineage>
</organism>
<protein>
    <submittedName>
        <fullName evidence="2">Uncharacterized protein</fullName>
    </submittedName>
</protein>
<feature type="region of interest" description="Disordered" evidence="1">
    <location>
        <begin position="1"/>
        <end position="54"/>
    </location>
</feature>
<reference evidence="2 3" key="1">
    <citation type="journal article" date="2012" name="BMC Genomics">
        <title>Tools to kill: Genome of one of the most destructive plant pathogenic fungi Macrophomina phaseolina.</title>
        <authorList>
            <person name="Islam M.S."/>
            <person name="Haque M.S."/>
            <person name="Islam M.M."/>
            <person name="Emdad E.M."/>
            <person name="Halim A."/>
            <person name="Hossen Q.M.M."/>
            <person name="Hossain M.Z."/>
            <person name="Ahmed B."/>
            <person name="Rahim S."/>
            <person name="Rahman M.S."/>
            <person name="Alam M.M."/>
            <person name="Hou S."/>
            <person name="Wan X."/>
            <person name="Saito J.A."/>
            <person name="Alam M."/>
        </authorList>
    </citation>
    <scope>NUCLEOTIDE SEQUENCE [LARGE SCALE GENOMIC DNA]</scope>
    <source>
        <strain evidence="2 3">MS6</strain>
    </source>
</reference>
<evidence type="ECO:0000256" key="1">
    <source>
        <dbReference type="SAM" id="MobiDB-lite"/>
    </source>
</evidence>
<evidence type="ECO:0000313" key="2">
    <source>
        <dbReference type="EMBL" id="EKG16447.1"/>
    </source>
</evidence>
<dbReference type="EMBL" id="AHHD01000267">
    <property type="protein sequence ID" value="EKG16447.1"/>
    <property type="molecule type" value="Genomic_DNA"/>
</dbReference>
<dbReference type="STRING" id="1126212.K2RUR7"/>